<comment type="caution">
    <text evidence="2">The sequence shown here is derived from an EMBL/GenBank/DDBJ whole genome shotgun (WGS) entry which is preliminary data.</text>
</comment>
<keyword evidence="3" id="KW-1185">Reference proteome</keyword>
<gene>
    <name evidence="2" type="ORF">PCANC_05131</name>
</gene>
<evidence type="ECO:0000256" key="1">
    <source>
        <dbReference type="SAM" id="MobiDB-lite"/>
    </source>
</evidence>
<dbReference type="EMBL" id="PGCJ01000018">
    <property type="protein sequence ID" value="PLW56642.1"/>
    <property type="molecule type" value="Genomic_DNA"/>
</dbReference>
<protein>
    <submittedName>
        <fullName evidence="2">Uncharacterized protein</fullName>
    </submittedName>
</protein>
<organism evidence="2 3">
    <name type="scientific">Puccinia coronata f. sp. avenae</name>
    <dbReference type="NCBI Taxonomy" id="200324"/>
    <lineage>
        <taxon>Eukaryota</taxon>
        <taxon>Fungi</taxon>
        <taxon>Dikarya</taxon>
        <taxon>Basidiomycota</taxon>
        <taxon>Pucciniomycotina</taxon>
        <taxon>Pucciniomycetes</taxon>
        <taxon>Pucciniales</taxon>
        <taxon>Pucciniaceae</taxon>
        <taxon>Puccinia</taxon>
    </lineage>
</organism>
<name>A0A2N5W353_9BASI</name>
<proteinExistence type="predicted"/>
<feature type="compositionally biased region" description="Low complexity" evidence="1">
    <location>
        <begin position="28"/>
        <end position="40"/>
    </location>
</feature>
<reference evidence="2 3" key="1">
    <citation type="submission" date="2017-11" db="EMBL/GenBank/DDBJ databases">
        <title>De novo assembly and phasing of dikaryotic genomes from two isolates of Puccinia coronata f. sp. avenae, the causal agent of oat crown rust.</title>
        <authorList>
            <person name="Miller M.E."/>
            <person name="Zhang Y."/>
            <person name="Omidvar V."/>
            <person name="Sperschneider J."/>
            <person name="Schwessinger B."/>
            <person name="Raley C."/>
            <person name="Palmer J.M."/>
            <person name="Garnica D."/>
            <person name="Upadhyaya N."/>
            <person name="Rathjen J."/>
            <person name="Taylor J.M."/>
            <person name="Park R.F."/>
            <person name="Dodds P.N."/>
            <person name="Hirsch C.D."/>
            <person name="Kianian S.F."/>
            <person name="Figueroa M."/>
        </authorList>
    </citation>
    <scope>NUCLEOTIDE SEQUENCE [LARGE SCALE GENOMIC DNA]</scope>
    <source>
        <strain evidence="2">12NC29</strain>
    </source>
</reference>
<accession>A0A2N5W353</accession>
<dbReference type="Proteomes" id="UP000235388">
    <property type="component" value="Unassembled WGS sequence"/>
</dbReference>
<sequence>MATVDHQKKAQSVDGRSRPSNRLGAEVSLSSTPSNPNPHSTVEKSCTCTLKPDHSSLLENPETQEEPGDNTSGGLLVISIRSYYY</sequence>
<evidence type="ECO:0000313" key="3">
    <source>
        <dbReference type="Proteomes" id="UP000235388"/>
    </source>
</evidence>
<dbReference type="AlphaFoldDB" id="A0A2N5W353"/>
<evidence type="ECO:0000313" key="2">
    <source>
        <dbReference type="EMBL" id="PLW56642.1"/>
    </source>
</evidence>
<feature type="region of interest" description="Disordered" evidence="1">
    <location>
        <begin position="1"/>
        <end position="74"/>
    </location>
</feature>